<gene>
    <name evidence="4" type="ORF">GA_TR17623_c1_g1_i1_g.56277</name>
</gene>
<dbReference type="SUPFAM" id="SSF53756">
    <property type="entry name" value="UDP-Glycosyltransferase/glycogen phosphorylase"/>
    <property type="match status" value="1"/>
</dbReference>
<accession>A0A1J3DMN1</accession>
<dbReference type="PANTHER" id="PTHR11926:SF928">
    <property type="entry name" value="UDP-GLYCOSYLTRANSFERASE 85A4"/>
    <property type="match status" value="1"/>
</dbReference>
<dbReference type="GO" id="GO:0080044">
    <property type="term" value="F:quercetin 7-O-glucosyltransferase activity"/>
    <property type="evidence" value="ECO:0007669"/>
    <property type="project" value="TreeGrafter"/>
</dbReference>
<dbReference type="GO" id="GO:0080043">
    <property type="term" value="F:quercetin 3-O-glucosyltransferase activity"/>
    <property type="evidence" value="ECO:0007669"/>
    <property type="project" value="TreeGrafter"/>
</dbReference>
<dbReference type="CDD" id="cd03784">
    <property type="entry name" value="GT1_Gtf-like"/>
    <property type="match status" value="1"/>
</dbReference>
<dbReference type="Pfam" id="PF00201">
    <property type="entry name" value="UDPGT"/>
    <property type="match status" value="1"/>
</dbReference>
<comment type="similarity">
    <text evidence="1">Belongs to the UDP-glycosyltransferase family.</text>
</comment>
<evidence type="ECO:0000313" key="4">
    <source>
        <dbReference type="EMBL" id="JAU21201.1"/>
    </source>
</evidence>
<dbReference type="InterPro" id="IPR002213">
    <property type="entry name" value="UDP_glucos_trans"/>
</dbReference>
<reference evidence="4" key="1">
    <citation type="submission" date="2016-07" db="EMBL/GenBank/DDBJ databases">
        <title>De novo transcriptome assembly of four accessions of the metal hyperaccumulator plant Noccaea caerulescens.</title>
        <authorList>
            <person name="Blande D."/>
            <person name="Halimaa P."/>
            <person name="Tervahauta A.I."/>
            <person name="Aarts M.G."/>
            <person name="Karenlampi S.O."/>
        </authorList>
    </citation>
    <scope>NUCLEOTIDE SEQUENCE</scope>
</reference>
<dbReference type="AlphaFoldDB" id="A0A1J3DMN1"/>
<sequence length="298" mass="33574">MKNIRLKDFPDFVSMTDHQDLMLNFILHVTGRTKRASAIIINTFDDLERDVLSSLRSLLHPQIYPIGPLPVLENREIDRESEIGKVGLNLWEEETESLDWLDTKAENAVLYVNFGSITVLTRDQLLEFAWGLAGSGREFLWVVRSGMVDGDASILPAEFLSETANRGLLITGWCPQEKVISHPAIGGFLTHCGWNSTMECVFAGVPMICWPFFADQLTNRKFCCEEWGMGMGMEIGEEVKREKVEAVVREIMDGEKGSRIREKVVEWRSMAEEASAPPSGSSYVNFETVVNKVLNGHD</sequence>
<keyword evidence="3 4" id="KW-0808">Transferase</keyword>
<evidence type="ECO:0000256" key="1">
    <source>
        <dbReference type="ARBA" id="ARBA00009995"/>
    </source>
</evidence>
<evidence type="ECO:0000256" key="2">
    <source>
        <dbReference type="ARBA" id="ARBA00022676"/>
    </source>
</evidence>
<evidence type="ECO:0000256" key="3">
    <source>
        <dbReference type="ARBA" id="ARBA00022679"/>
    </source>
</evidence>
<organism evidence="4">
    <name type="scientific">Noccaea caerulescens</name>
    <name type="common">Alpine penny-cress</name>
    <name type="synonym">Thlaspi caerulescens</name>
    <dbReference type="NCBI Taxonomy" id="107243"/>
    <lineage>
        <taxon>Eukaryota</taxon>
        <taxon>Viridiplantae</taxon>
        <taxon>Streptophyta</taxon>
        <taxon>Embryophyta</taxon>
        <taxon>Tracheophyta</taxon>
        <taxon>Spermatophyta</taxon>
        <taxon>Magnoliopsida</taxon>
        <taxon>eudicotyledons</taxon>
        <taxon>Gunneridae</taxon>
        <taxon>Pentapetalae</taxon>
        <taxon>rosids</taxon>
        <taxon>malvids</taxon>
        <taxon>Brassicales</taxon>
        <taxon>Brassicaceae</taxon>
        <taxon>Coluteocarpeae</taxon>
        <taxon>Noccaea</taxon>
    </lineage>
</organism>
<name>A0A1J3DMN1_NOCCA</name>
<dbReference type="FunFam" id="3.40.50.2000:FF:000027">
    <property type="entry name" value="Glycosyltransferase"/>
    <property type="match status" value="1"/>
</dbReference>
<dbReference type="Gene3D" id="3.40.50.2000">
    <property type="entry name" value="Glycogen Phosphorylase B"/>
    <property type="match status" value="2"/>
</dbReference>
<dbReference type="PANTHER" id="PTHR11926">
    <property type="entry name" value="GLUCOSYL/GLUCURONOSYL TRANSFERASES"/>
    <property type="match status" value="1"/>
</dbReference>
<dbReference type="EMBL" id="GEVI01011119">
    <property type="protein sequence ID" value="JAU21201.1"/>
    <property type="molecule type" value="Transcribed_RNA"/>
</dbReference>
<keyword evidence="2" id="KW-0328">Glycosyltransferase</keyword>
<protein>
    <submittedName>
        <fullName evidence="4">UDP-glycosyltransferase 85A4</fullName>
    </submittedName>
</protein>
<proteinExistence type="inferred from homology"/>